<feature type="compositionally biased region" description="Acidic residues" evidence="1">
    <location>
        <begin position="56"/>
        <end position="73"/>
    </location>
</feature>
<evidence type="ECO:0000313" key="4">
    <source>
        <dbReference type="Proteomes" id="UP000460221"/>
    </source>
</evidence>
<name>A0A7K1FW36_9ACTN</name>
<feature type="compositionally biased region" description="Gly residues" evidence="1">
    <location>
        <begin position="278"/>
        <end position="287"/>
    </location>
</feature>
<feature type="domain" description="DUF2786" evidence="2">
    <location>
        <begin position="293"/>
        <end position="332"/>
    </location>
</feature>
<dbReference type="EMBL" id="WLYK01000019">
    <property type="protein sequence ID" value="MTD17423.1"/>
    <property type="molecule type" value="Genomic_DNA"/>
</dbReference>
<organism evidence="3 4">
    <name type="scientific">Nakamurella alba</name>
    <dbReference type="NCBI Taxonomy" id="2665158"/>
    <lineage>
        <taxon>Bacteria</taxon>
        <taxon>Bacillati</taxon>
        <taxon>Actinomycetota</taxon>
        <taxon>Actinomycetes</taxon>
        <taxon>Nakamurellales</taxon>
        <taxon>Nakamurellaceae</taxon>
        <taxon>Nakamurella</taxon>
    </lineage>
</organism>
<dbReference type="Proteomes" id="UP000460221">
    <property type="component" value="Unassembled WGS sequence"/>
</dbReference>
<dbReference type="RefSeq" id="WP_154771411.1">
    <property type="nucleotide sequence ID" value="NZ_WLYK01000019.1"/>
</dbReference>
<proteinExistence type="predicted"/>
<feature type="region of interest" description="Disordered" evidence="1">
    <location>
        <begin position="259"/>
        <end position="291"/>
    </location>
</feature>
<protein>
    <submittedName>
        <fullName evidence="3">DUF2786 domain-containing protein</fullName>
    </submittedName>
</protein>
<evidence type="ECO:0000313" key="3">
    <source>
        <dbReference type="EMBL" id="MTD17423.1"/>
    </source>
</evidence>
<accession>A0A7K1FW36</accession>
<reference evidence="3 4" key="1">
    <citation type="submission" date="2019-11" db="EMBL/GenBank/DDBJ databases">
        <authorList>
            <person name="Jiang L.-Q."/>
        </authorList>
    </citation>
    <scope>NUCLEOTIDE SEQUENCE [LARGE SCALE GENOMIC DNA]</scope>
    <source>
        <strain evidence="3 4">YIM 132087</strain>
    </source>
</reference>
<gene>
    <name evidence="3" type="ORF">GIS00_26170</name>
</gene>
<comment type="caution">
    <text evidence="3">The sequence shown here is derived from an EMBL/GenBank/DDBJ whole genome shotgun (WGS) entry which is preliminary data.</text>
</comment>
<dbReference type="AlphaFoldDB" id="A0A7K1FW36"/>
<dbReference type="Pfam" id="PF10979">
    <property type="entry name" value="DUF2786"/>
    <property type="match status" value="1"/>
</dbReference>
<dbReference type="InterPro" id="IPR024498">
    <property type="entry name" value="DUF2786"/>
</dbReference>
<keyword evidence="4" id="KW-1185">Reference proteome</keyword>
<sequence length="510" mass="55482">MGKNNQAKRAAKRRERARQSARPTPPRGTGQPGWQPSGGRPYPGGPADPFDIGFYPDDDGGEYPSFDESDDDGPLTAQDAQDLALTMLGGVMYPESLRQLGRQIEAVEETIGHFIRFGATLGPEFTSTPADVATDRFCIRLGELYENGWQPEDLIHVAGRIQRIAKESPWVAHLAGRTTAAAVTAVMCAGIAVEAERSRARERAPEEWVSQLPTDVAPTLLRAGGPDPWSGWEALFATLTFVHTLGRIELLAPPPSRWDSLRTKASASGSPRERSGRGDGSGGGSGRAGHDPKMLTRIRALLAKAEATEYSEEAESFTAKAQELMTRYAIDEALLAPPEERVDVRSRRITLNDPYVEEKATLLNVCATQNHCRAILLSGMAMCTVVGPPLDLDMTEMLFTSLLVQAVSAMHEAGQLHRGDRSPSFRRAFLVSYANRISARLTEATTRVESEAGAALVPVLARTRAAVDEEFERIFPKTVQRGPRSYDTRGWHAGADAADRARLARGQVDG</sequence>
<evidence type="ECO:0000259" key="2">
    <source>
        <dbReference type="Pfam" id="PF10979"/>
    </source>
</evidence>
<feature type="region of interest" description="Disordered" evidence="1">
    <location>
        <begin position="1"/>
        <end position="76"/>
    </location>
</feature>
<evidence type="ECO:0000256" key="1">
    <source>
        <dbReference type="SAM" id="MobiDB-lite"/>
    </source>
</evidence>